<dbReference type="CDD" id="cd00408">
    <property type="entry name" value="DHDPS-like"/>
    <property type="match status" value="1"/>
</dbReference>
<dbReference type="Pfam" id="PF00701">
    <property type="entry name" value="DHDPS"/>
    <property type="match status" value="1"/>
</dbReference>
<sequence length="256" mass="27060">MAPLITPFDADGRVSPACVRALVARVRPHVRAVVPTISCGEGWQLDPESWRTVNLAALEAADGLPVLTGIQCADPEEVLARGRWAAQHGAAGVFVGPPSSAGRGRREVYRAYARIAASLDIPVHLYNESVVSGIELDLGTLVAVCSLPNVVGVKESSRAPQVTRSLVHAVGDVDVYQGWEDLLTATPGVAGLIGPLALIEPELCSRFAARPTPGLQDTVTDTCRQLGLFDPDYVARTKQALVRQGVLRTAALAESS</sequence>
<dbReference type="InterPro" id="IPR013785">
    <property type="entry name" value="Aldolase_TIM"/>
</dbReference>
<dbReference type="SUPFAM" id="SSF51569">
    <property type="entry name" value="Aldolase"/>
    <property type="match status" value="1"/>
</dbReference>
<proteinExistence type="inferred from homology"/>
<organism evidence="3">
    <name type="scientific">Streptomyces sp. R11</name>
    <dbReference type="NCBI Taxonomy" id="3238625"/>
    <lineage>
        <taxon>Bacteria</taxon>
        <taxon>Bacillati</taxon>
        <taxon>Actinomycetota</taxon>
        <taxon>Actinomycetes</taxon>
        <taxon>Kitasatosporales</taxon>
        <taxon>Streptomycetaceae</taxon>
        <taxon>Streptomyces</taxon>
    </lineage>
</organism>
<dbReference type="InterPro" id="IPR002220">
    <property type="entry name" value="DapA-like"/>
</dbReference>
<comment type="similarity">
    <text evidence="1">Belongs to the DapA family.</text>
</comment>
<name>A0AB39MZ28_9ACTN</name>
<gene>
    <name evidence="3" type="ORF">AB5J55_19000</name>
</gene>
<protein>
    <submittedName>
        <fullName evidence="3">Dihydrodipicolinate synthase family protein</fullName>
    </submittedName>
</protein>
<dbReference type="Gene3D" id="3.20.20.70">
    <property type="entry name" value="Aldolase class I"/>
    <property type="match status" value="1"/>
</dbReference>
<evidence type="ECO:0000256" key="2">
    <source>
        <dbReference type="ARBA" id="ARBA00023239"/>
    </source>
</evidence>
<dbReference type="AlphaFoldDB" id="A0AB39MZ28"/>
<dbReference type="SMART" id="SM01130">
    <property type="entry name" value="DHDPS"/>
    <property type="match status" value="1"/>
</dbReference>
<accession>A0AB39MZ28</accession>
<reference evidence="3" key="1">
    <citation type="submission" date="2024-07" db="EMBL/GenBank/DDBJ databases">
        <authorList>
            <person name="Yu S.T."/>
        </authorList>
    </citation>
    <scope>NUCLEOTIDE SEQUENCE</scope>
    <source>
        <strain evidence="3">R11</strain>
    </source>
</reference>
<dbReference type="PANTHER" id="PTHR12128">
    <property type="entry name" value="DIHYDRODIPICOLINATE SYNTHASE"/>
    <property type="match status" value="1"/>
</dbReference>
<dbReference type="PANTHER" id="PTHR12128:SF66">
    <property type="entry name" value="4-HYDROXY-2-OXOGLUTARATE ALDOLASE, MITOCHONDRIAL"/>
    <property type="match status" value="1"/>
</dbReference>
<dbReference type="RefSeq" id="WP_369271836.1">
    <property type="nucleotide sequence ID" value="NZ_CP163432.1"/>
</dbReference>
<evidence type="ECO:0000313" key="3">
    <source>
        <dbReference type="EMBL" id="XDQ11605.1"/>
    </source>
</evidence>
<dbReference type="GO" id="GO:0008840">
    <property type="term" value="F:4-hydroxy-tetrahydrodipicolinate synthase activity"/>
    <property type="evidence" value="ECO:0007669"/>
    <property type="project" value="TreeGrafter"/>
</dbReference>
<evidence type="ECO:0000256" key="1">
    <source>
        <dbReference type="ARBA" id="ARBA00007592"/>
    </source>
</evidence>
<keyword evidence="2" id="KW-0456">Lyase</keyword>
<dbReference type="EMBL" id="CP163432">
    <property type="protein sequence ID" value="XDQ11605.1"/>
    <property type="molecule type" value="Genomic_DNA"/>
</dbReference>